<proteinExistence type="predicted"/>
<evidence type="ECO:0000313" key="1">
    <source>
        <dbReference type="EMBL" id="ALA68606.1"/>
    </source>
</evidence>
<dbReference type="Proteomes" id="UP000058446">
    <property type="component" value="Chromosome"/>
</dbReference>
<accession>A0A0K2H4G7</accession>
<keyword evidence="2" id="KW-1185">Reference proteome</keyword>
<name>A0A0K2H4G7_9CORY</name>
<dbReference type="AlphaFoldDB" id="A0A0K2H4G7"/>
<gene>
    <name evidence="1" type="ORF">CLAC_08745</name>
</gene>
<organism evidence="1 2">
    <name type="scientific">Corynebacterium lactis RW2-5</name>
    <dbReference type="NCBI Taxonomy" id="1408189"/>
    <lineage>
        <taxon>Bacteria</taxon>
        <taxon>Bacillati</taxon>
        <taxon>Actinomycetota</taxon>
        <taxon>Actinomycetes</taxon>
        <taxon>Mycobacteriales</taxon>
        <taxon>Corynebacteriaceae</taxon>
        <taxon>Corynebacterium</taxon>
    </lineage>
</organism>
<sequence>MDIRVRLLPKSAKTLEYTEEFQDKNYGTDSALKSLWCALAKKLRAGTDGALLDGGSVIRREGADMIVVVSGGEDAVDSLSYTINVTLVETVKSILSYADNIDAQIQLAVAHEGPGNIGWATGRDHLAN</sequence>
<dbReference type="KEGG" id="clw:CLAC_08745"/>
<reference evidence="1 2" key="1">
    <citation type="submission" date="2013-10" db="EMBL/GenBank/DDBJ databases">
        <title>Complete genome sequence of Corynebacterium lactis DSM 45799(T), isolated from raw cow milk.</title>
        <authorList>
            <person name="Ruckert C."/>
            <person name="Albersmeier A."/>
            <person name="Lipski A."/>
            <person name="Kalinowski J."/>
        </authorList>
    </citation>
    <scope>NUCLEOTIDE SEQUENCE [LARGE SCALE GENOMIC DNA]</scope>
    <source>
        <strain evidence="1 2">RW2-5</strain>
    </source>
</reference>
<dbReference type="STRING" id="1408189.CLAC_08745"/>
<dbReference type="EMBL" id="CP006841">
    <property type="protein sequence ID" value="ALA68606.1"/>
    <property type="molecule type" value="Genomic_DNA"/>
</dbReference>
<protein>
    <submittedName>
        <fullName evidence="1">Uncharacterized protein</fullName>
    </submittedName>
</protein>
<dbReference type="PATRIC" id="fig|1408189.4.peg.1749"/>
<evidence type="ECO:0000313" key="2">
    <source>
        <dbReference type="Proteomes" id="UP000058446"/>
    </source>
</evidence>